<proteinExistence type="predicted"/>
<feature type="transmembrane region" description="Helical" evidence="1">
    <location>
        <begin position="114"/>
        <end position="134"/>
    </location>
</feature>
<accession>A0ABS3JHY6</accession>
<keyword evidence="1" id="KW-0812">Transmembrane</keyword>
<keyword evidence="1" id="KW-1133">Transmembrane helix</keyword>
<organism evidence="2 3">
    <name type="scientific">Fibrella forsythiae</name>
    <dbReference type="NCBI Taxonomy" id="2817061"/>
    <lineage>
        <taxon>Bacteria</taxon>
        <taxon>Pseudomonadati</taxon>
        <taxon>Bacteroidota</taxon>
        <taxon>Cytophagia</taxon>
        <taxon>Cytophagales</taxon>
        <taxon>Spirosomataceae</taxon>
        <taxon>Fibrella</taxon>
    </lineage>
</organism>
<feature type="transmembrane region" description="Helical" evidence="1">
    <location>
        <begin position="31"/>
        <end position="49"/>
    </location>
</feature>
<protein>
    <submittedName>
        <fullName evidence="2">Uncharacterized protein</fullName>
    </submittedName>
</protein>
<sequence length="196" mass="21138">MIPASESHTANAPSATARSGFFLSGTLTNDLTIAALGAMAGSAVSYLFLLVKLGFAGAVFVYGCKIVMYWGLLQVGRLYQLTWVRRGASLLLLTKLIGLLPFVITGFTASVATWLTGILEAIGIMITFIDIWGLRRTVNQPLVTAVVVGFVAELFIGAMELLPQPVFYLVKSANVGLLAWLFYEIITQNSPSRSSR</sequence>
<name>A0ABS3JHY6_9BACT</name>
<feature type="transmembrane region" description="Helical" evidence="1">
    <location>
        <begin position="87"/>
        <end position="108"/>
    </location>
</feature>
<evidence type="ECO:0000313" key="2">
    <source>
        <dbReference type="EMBL" id="MBO0949624.1"/>
    </source>
</evidence>
<dbReference type="EMBL" id="JAFMYW010000003">
    <property type="protein sequence ID" value="MBO0949624.1"/>
    <property type="molecule type" value="Genomic_DNA"/>
</dbReference>
<gene>
    <name evidence="2" type="ORF">J2I46_13590</name>
</gene>
<comment type="caution">
    <text evidence="2">The sequence shown here is derived from an EMBL/GenBank/DDBJ whole genome shotgun (WGS) entry which is preliminary data.</text>
</comment>
<keyword evidence="3" id="KW-1185">Reference proteome</keyword>
<dbReference type="Proteomes" id="UP000664628">
    <property type="component" value="Unassembled WGS sequence"/>
</dbReference>
<feature type="transmembrane region" description="Helical" evidence="1">
    <location>
        <begin position="55"/>
        <end position="75"/>
    </location>
</feature>
<reference evidence="2 3" key="1">
    <citation type="submission" date="2021-03" db="EMBL/GenBank/DDBJ databases">
        <title>Fibrella sp. HMF5405 genome sequencing and assembly.</title>
        <authorList>
            <person name="Kang H."/>
            <person name="Kim H."/>
            <person name="Bae S."/>
            <person name="Joh K."/>
        </authorList>
    </citation>
    <scope>NUCLEOTIDE SEQUENCE [LARGE SCALE GENOMIC DNA]</scope>
    <source>
        <strain evidence="2 3">HMF5405</strain>
    </source>
</reference>
<evidence type="ECO:0000313" key="3">
    <source>
        <dbReference type="Proteomes" id="UP000664628"/>
    </source>
</evidence>
<dbReference type="RefSeq" id="WP_207329571.1">
    <property type="nucleotide sequence ID" value="NZ_JAFMYW010000003.1"/>
</dbReference>
<feature type="transmembrane region" description="Helical" evidence="1">
    <location>
        <begin position="141"/>
        <end position="159"/>
    </location>
</feature>
<evidence type="ECO:0000256" key="1">
    <source>
        <dbReference type="SAM" id="Phobius"/>
    </source>
</evidence>
<keyword evidence="1" id="KW-0472">Membrane</keyword>
<feature type="transmembrane region" description="Helical" evidence="1">
    <location>
        <begin position="165"/>
        <end position="186"/>
    </location>
</feature>